<gene>
    <name evidence="2" type="ordered locus">BCG9842_B1674</name>
</gene>
<reference evidence="2 3" key="1">
    <citation type="submission" date="2008-10" db="EMBL/GenBank/DDBJ databases">
        <title>Genome sequence of Bacillus cereus G9842.</title>
        <authorList>
            <person name="Dodson R.J."/>
            <person name="Durkin A.S."/>
            <person name="Rosovitz M.J."/>
            <person name="Rasko D.A."/>
            <person name="Hoffmaster A."/>
            <person name="Ravel J."/>
            <person name="Sutton G."/>
        </authorList>
    </citation>
    <scope>NUCLEOTIDE SEQUENCE [LARGE SCALE GENOMIC DNA]</scope>
    <source>
        <strain evidence="2 3">G9842</strain>
    </source>
</reference>
<dbReference type="Proteomes" id="UP000006744">
    <property type="component" value="Chromosome"/>
</dbReference>
<evidence type="ECO:0000256" key="1">
    <source>
        <dbReference type="SAM" id="Phobius"/>
    </source>
</evidence>
<evidence type="ECO:0000313" key="3">
    <source>
        <dbReference type="Proteomes" id="UP000006744"/>
    </source>
</evidence>
<proteinExistence type="predicted"/>
<accession>B7IRI0</accession>
<keyword evidence="1" id="KW-0472">Membrane</keyword>
<dbReference type="KEGG" id="bcg:BCG9842_B1674"/>
<feature type="transmembrane region" description="Helical" evidence="1">
    <location>
        <begin position="12"/>
        <end position="30"/>
    </location>
</feature>
<sequence length="38" mass="4246">MEKTFVNLYKGRGSPFLYIIFIPLFAGRAARKSPIGEG</sequence>
<evidence type="ECO:0000313" key="2">
    <source>
        <dbReference type="EMBL" id="ACK97831.1"/>
    </source>
</evidence>
<dbReference type="HOGENOM" id="CLU_3324060_0_0_9"/>
<keyword evidence="1" id="KW-0812">Transmembrane</keyword>
<dbReference type="EMBL" id="CP001186">
    <property type="protein sequence ID" value="ACK97831.1"/>
    <property type="molecule type" value="Genomic_DNA"/>
</dbReference>
<protein>
    <submittedName>
        <fullName evidence="2">Uncharacterized protein</fullName>
    </submittedName>
</protein>
<organism evidence="2 3">
    <name type="scientific">Bacillus cereus (strain G9842)</name>
    <dbReference type="NCBI Taxonomy" id="405531"/>
    <lineage>
        <taxon>Bacteria</taxon>
        <taxon>Bacillati</taxon>
        <taxon>Bacillota</taxon>
        <taxon>Bacilli</taxon>
        <taxon>Bacillales</taxon>
        <taxon>Bacillaceae</taxon>
        <taxon>Bacillus</taxon>
        <taxon>Bacillus cereus group</taxon>
    </lineage>
</organism>
<name>B7IRI0_BACC2</name>
<keyword evidence="1" id="KW-1133">Transmembrane helix</keyword>
<dbReference type="AlphaFoldDB" id="B7IRI0"/>